<organism evidence="1">
    <name type="scientific">Candidatus Kentrum sp. FW</name>
    <dbReference type="NCBI Taxonomy" id="2126338"/>
    <lineage>
        <taxon>Bacteria</taxon>
        <taxon>Pseudomonadati</taxon>
        <taxon>Pseudomonadota</taxon>
        <taxon>Gammaproteobacteria</taxon>
        <taxon>Candidatus Kentrum</taxon>
    </lineage>
</organism>
<proteinExistence type="predicted"/>
<accession>A0A450TU77</accession>
<gene>
    <name evidence="1" type="ORF">BECKFW1821C_GA0114237_10338</name>
</gene>
<evidence type="ECO:0008006" key="2">
    <source>
        <dbReference type="Google" id="ProtNLM"/>
    </source>
</evidence>
<reference evidence="1" key="1">
    <citation type="submission" date="2019-02" db="EMBL/GenBank/DDBJ databases">
        <authorList>
            <person name="Gruber-Vodicka R. H."/>
            <person name="Seah K. B. B."/>
        </authorList>
    </citation>
    <scope>NUCLEOTIDE SEQUENCE</scope>
    <source>
        <strain evidence="1">BECK_BZ131</strain>
    </source>
</reference>
<name>A0A450TU77_9GAMM</name>
<evidence type="ECO:0000313" key="1">
    <source>
        <dbReference type="EMBL" id="VFJ72316.1"/>
    </source>
</evidence>
<sequence>MKKYLSIPLAAIGVLLLVGCGAIERKVLPQNSFANADSMERKDYVVLDRVEGTSAKTSILFGAIQIIEGDKLKILGISFFDDKYSYVSPPSGISGIFGGSTTEDRAYFKALSKIPDADEVISILYTKEKTGIPILFRKEKVRFTGKAVKIKTDEEIKSSTETKSRF</sequence>
<dbReference type="PROSITE" id="PS51257">
    <property type="entry name" value="PROKAR_LIPOPROTEIN"/>
    <property type="match status" value="1"/>
</dbReference>
<dbReference type="EMBL" id="CAADFE010000033">
    <property type="protein sequence ID" value="VFJ72316.1"/>
    <property type="molecule type" value="Genomic_DNA"/>
</dbReference>
<protein>
    <recommendedName>
        <fullName evidence="2">Lipoprotein</fullName>
    </recommendedName>
</protein>
<dbReference type="AlphaFoldDB" id="A0A450TU77"/>